<evidence type="ECO:0008006" key="4">
    <source>
        <dbReference type="Google" id="ProtNLM"/>
    </source>
</evidence>
<reference evidence="3" key="1">
    <citation type="submission" date="2020-06" db="EMBL/GenBank/DDBJ databases">
        <title>A chromosome-scale genome assembly of Talaromyces rugulosus W13939.</title>
        <authorList>
            <person name="Wang B."/>
            <person name="Guo L."/>
            <person name="Ye K."/>
            <person name="Wang L."/>
        </authorList>
    </citation>
    <scope>NUCLEOTIDE SEQUENCE [LARGE SCALE GENOMIC DNA]</scope>
    <source>
        <strain evidence="3">W13939</strain>
    </source>
</reference>
<keyword evidence="3" id="KW-1185">Reference proteome</keyword>
<dbReference type="PANTHER" id="PTHR43539">
    <property type="entry name" value="FLAVIN-BINDING MONOOXYGENASE-LIKE PROTEIN (AFU_ORTHOLOGUE AFUA_4G09220)"/>
    <property type="match status" value="1"/>
</dbReference>
<dbReference type="PRINTS" id="PR00411">
    <property type="entry name" value="PNDRDTASEI"/>
</dbReference>
<evidence type="ECO:0000313" key="2">
    <source>
        <dbReference type="EMBL" id="QKX62812.1"/>
    </source>
</evidence>
<sequence>MAPYIQESADADPVSKANLQSERAVLNHDQVLKPVADDFMYDFKYNHSLPTTDILGVKIPTDCDAQKEANCIVARLSTATLEGDPQAFAGLFLDYGVWRDKLSFTWDFRTFNFRAAILKAATDLLPQTKARNFNFLEPAPSVSRPYPDFSQLQFVVSFETEVVLASAVINAVLTQDGWRIYTMHTVAESLKQFPEQTAPDGHMTGITSWESQRSEAINTVDPEVLIIGGGQNGLAMAARLKALGMETLIIERCDEVGDIWKKRYEYLSLHFPHWPDALPFFKYPQRWPTYTPAQKQGLYMKWYASALELNVWTNSEVVKAEQDTEHKWTVVINKEGKETRTLHPKQLIMATSLCGVPSTPAVPGMADFRGVIRHSSAHKSARDFVGKKVCVVGTSSSGFDTAYECARLGIDVTLLQRSPTYVMSLTHSVPRMLGGYAPDKNGNLPDTKVQDRLMFSTPVGPGEELARRTAKVLEDLDRPLLEALNARGLRTWRGQRDTGNSTLGQTRNGGFYFDAGACEEIINGNIKVEPGFIEKFTEDKVILNGGREKEFDLVVFATGFSNTIDSIRATLGENIASQCGPIWGIDEEGEYKTAYRETGVPNMWIMVGFLPMTRYASKLLALRLKALKEGISPPPYKAQVP</sequence>
<protein>
    <recommendedName>
        <fullName evidence="4">FAD/NAD(P)-binding domain-containing protein</fullName>
    </recommendedName>
</protein>
<dbReference type="Proteomes" id="UP000509510">
    <property type="component" value="Chromosome V"/>
</dbReference>
<dbReference type="RefSeq" id="XP_035348986.1">
    <property type="nucleotide sequence ID" value="XM_035493093.1"/>
</dbReference>
<dbReference type="InterPro" id="IPR036188">
    <property type="entry name" value="FAD/NAD-bd_sf"/>
</dbReference>
<dbReference type="InterPro" id="IPR050982">
    <property type="entry name" value="Auxin_biosynth/cation_transpt"/>
</dbReference>
<dbReference type="GeneID" id="55997458"/>
<dbReference type="GO" id="GO:0050660">
    <property type="term" value="F:flavin adenine dinucleotide binding"/>
    <property type="evidence" value="ECO:0007669"/>
    <property type="project" value="TreeGrafter"/>
</dbReference>
<organism evidence="2 3">
    <name type="scientific">Talaromyces rugulosus</name>
    <name type="common">Penicillium rugulosum</name>
    <dbReference type="NCBI Taxonomy" id="121627"/>
    <lineage>
        <taxon>Eukaryota</taxon>
        <taxon>Fungi</taxon>
        <taxon>Dikarya</taxon>
        <taxon>Ascomycota</taxon>
        <taxon>Pezizomycotina</taxon>
        <taxon>Eurotiomycetes</taxon>
        <taxon>Eurotiomycetidae</taxon>
        <taxon>Eurotiales</taxon>
        <taxon>Trichocomaceae</taxon>
        <taxon>Talaromyces</taxon>
        <taxon>Talaromyces sect. Islandici</taxon>
    </lineage>
</organism>
<dbReference type="SUPFAM" id="SSF51905">
    <property type="entry name" value="FAD/NAD(P)-binding domain"/>
    <property type="match status" value="2"/>
</dbReference>
<dbReference type="EMBL" id="CP055902">
    <property type="protein sequence ID" value="QKX62812.1"/>
    <property type="molecule type" value="Genomic_DNA"/>
</dbReference>
<proteinExistence type="predicted"/>
<dbReference type="AlphaFoldDB" id="A0A7H8R8U4"/>
<dbReference type="Pfam" id="PF13738">
    <property type="entry name" value="Pyr_redox_3"/>
    <property type="match status" value="1"/>
</dbReference>
<evidence type="ECO:0000256" key="1">
    <source>
        <dbReference type="ARBA" id="ARBA00023002"/>
    </source>
</evidence>
<dbReference type="KEGG" id="trg:TRUGW13939_09977"/>
<gene>
    <name evidence="2" type="ORF">TRUGW13939_09977</name>
</gene>
<keyword evidence="1" id="KW-0560">Oxidoreductase</keyword>
<name>A0A7H8R8U4_TALRU</name>
<dbReference type="PANTHER" id="PTHR43539:SF26">
    <property type="entry name" value="MONOOXYGENASE, PUTATIVE-RELATED"/>
    <property type="match status" value="1"/>
</dbReference>
<accession>A0A7H8R8U4</accession>
<evidence type="ECO:0000313" key="3">
    <source>
        <dbReference type="Proteomes" id="UP000509510"/>
    </source>
</evidence>
<dbReference type="GO" id="GO:0004497">
    <property type="term" value="F:monooxygenase activity"/>
    <property type="evidence" value="ECO:0007669"/>
    <property type="project" value="TreeGrafter"/>
</dbReference>
<dbReference type="OrthoDB" id="74360at2759"/>
<dbReference type="Gene3D" id="3.50.50.60">
    <property type="entry name" value="FAD/NAD(P)-binding domain"/>
    <property type="match status" value="1"/>
</dbReference>